<dbReference type="NCBIfam" id="TIGR01144">
    <property type="entry name" value="ATP_synt_b"/>
    <property type="match status" value="1"/>
</dbReference>
<evidence type="ECO:0000313" key="16">
    <source>
        <dbReference type="EMBL" id="MDO7786830.1"/>
    </source>
</evidence>
<evidence type="ECO:0000256" key="13">
    <source>
        <dbReference type="HAMAP-Rule" id="MF_01398"/>
    </source>
</evidence>
<accession>A0AAW7ZBC4</accession>
<comment type="subcellular location">
    <subcellularLocation>
        <location evidence="13">Cell membrane</location>
        <topology evidence="13">Single-pass membrane protein</topology>
    </subcellularLocation>
    <subcellularLocation>
        <location evidence="12">Endomembrane system</location>
        <topology evidence="12">Single-pass membrane protein</topology>
    </subcellularLocation>
</comment>
<evidence type="ECO:0000256" key="7">
    <source>
        <dbReference type="ARBA" id="ARBA00022989"/>
    </source>
</evidence>
<keyword evidence="3 13" id="KW-1003">Cell membrane</keyword>
<dbReference type="EMBL" id="JARPTC010000008">
    <property type="protein sequence ID" value="MDO7786830.1"/>
    <property type="molecule type" value="Genomic_DNA"/>
</dbReference>
<evidence type="ECO:0000256" key="12">
    <source>
        <dbReference type="ARBA" id="ARBA00037847"/>
    </source>
</evidence>
<evidence type="ECO:0000313" key="17">
    <source>
        <dbReference type="Proteomes" id="UP001172911"/>
    </source>
</evidence>
<gene>
    <name evidence="13 16" type="primary">atpF</name>
    <name evidence="16" type="ORF">P6N53_06295</name>
</gene>
<evidence type="ECO:0000256" key="2">
    <source>
        <dbReference type="ARBA" id="ARBA00022448"/>
    </source>
</evidence>
<dbReference type="PANTHER" id="PTHR33445:SF1">
    <property type="entry name" value="ATP SYNTHASE SUBUNIT B"/>
    <property type="match status" value="1"/>
</dbReference>
<comment type="function">
    <text evidence="11 13">F(1)F(0) ATP synthase produces ATP from ADP in the presence of a proton or sodium gradient. F-type ATPases consist of two structural domains, F(1) containing the extramembraneous catalytic core and F(0) containing the membrane proton channel, linked together by a central stalk and a peripheral stalk. During catalysis, ATP synthesis in the catalytic domain of F(1) is coupled via a rotary mechanism of the central stalk subunits to proton translocation.</text>
</comment>
<dbReference type="RefSeq" id="WP_304542009.1">
    <property type="nucleotide sequence ID" value="NZ_JARPTC010000008.1"/>
</dbReference>
<evidence type="ECO:0000256" key="5">
    <source>
        <dbReference type="ARBA" id="ARBA00022692"/>
    </source>
</evidence>
<proteinExistence type="inferred from homology"/>
<evidence type="ECO:0000256" key="14">
    <source>
        <dbReference type="RuleBase" id="RU003848"/>
    </source>
</evidence>
<dbReference type="PANTHER" id="PTHR33445">
    <property type="entry name" value="ATP SYNTHASE SUBUNIT B', CHLOROPLASTIC"/>
    <property type="match status" value="1"/>
</dbReference>
<dbReference type="GO" id="GO:0046933">
    <property type="term" value="F:proton-transporting ATP synthase activity, rotational mechanism"/>
    <property type="evidence" value="ECO:0007669"/>
    <property type="project" value="UniProtKB-UniRule"/>
</dbReference>
<reference evidence="16" key="2">
    <citation type="submission" date="2023-03" db="EMBL/GenBank/DDBJ databases">
        <authorList>
            <person name="Zhang Z."/>
        </authorList>
    </citation>
    <scope>NUCLEOTIDE SEQUENCE</scope>
    <source>
        <strain evidence="16">DSA</strain>
    </source>
</reference>
<organism evidence="16 17">
    <name type="scientific">Desulforamulus aquiferis</name>
    <dbReference type="NCBI Taxonomy" id="1397668"/>
    <lineage>
        <taxon>Bacteria</taxon>
        <taxon>Bacillati</taxon>
        <taxon>Bacillota</taxon>
        <taxon>Clostridia</taxon>
        <taxon>Eubacteriales</taxon>
        <taxon>Peptococcaceae</taxon>
        <taxon>Desulforamulus</taxon>
    </lineage>
</organism>
<dbReference type="GO" id="GO:0005886">
    <property type="term" value="C:plasma membrane"/>
    <property type="evidence" value="ECO:0007669"/>
    <property type="project" value="UniProtKB-SubCell"/>
</dbReference>
<dbReference type="GO" id="GO:0012505">
    <property type="term" value="C:endomembrane system"/>
    <property type="evidence" value="ECO:0007669"/>
    <property type="project" value="UniProtKB-SubCell"/>
</dbReference>
<dbReference type="Pfam" id="PF00430">
    <property type="entry name" value="ATP-synt_B"/>
    <property type="match status" value="1"/>
</dbReference>
<dbReference type="GO" id="GO:0045259">
    <property type="term" value="C:proton-transporting ATP synthase complex"/>
    <property type="evidence" value="ECO:0007669"/>
    <property type="project" value="UniProtKB-KW"/>
</dbReference>
<keyword evidence="2 13" id="KW-0813">Transport</keyword>
<keyword evidence="15" id="KW-0175">Coiled coil</keyword>
<keyword evidence="4 13" id="KW-0138">CF(0)</keyword>
<keyword evidence="8 13" id="KW-0406">Ion transport</keyword>
<evidence type="ECO:0000256" key="8">
    <source>
        <dbReference type="ARBA" id="ARBA00023065"/>
    </source>
</evidence>
<dbReference type="CDD" id="cd06503">
    <property type="entry name" value="ATP-synt_Fo_b"/>
    <property type="match status" value="1"/>
</dbReference>
<evidence type="ECO:0000256" key="6">
    <source>
        <dbReference type="ARBA" id="ARBA00022781"/>
    </source>
</evidence>
<name>A0AAW7ZBC4_9FIRM</name>
<dbReference type="SUPFAM" id="SSF81573">
    <property type="entry name" value="F1F0 ATP synthase subunit B, membrane domain"/>
    <property type="match status" value="1"/>
</dbReference>
<protein>
    <recommendedName>
        <fullName evidence="13">ATP synthase subunit b</fullName>
    </recommendedName>
    <alternativeName>
        <fullName evidence="13">ATP synthase F(0) sector subunit b</fullName>
    </alternativeName>
    <alternativeName>
        <fullName evidence="13">ATPase subunit I</fullName>
    </alternativeName>
    <alternativeName>
        <fullName evidence="13">F-type ATPase subunit b</fullName>
        <shortName evidence="13">F-ATPase subunit b</shortName>
    </alternativeName>
</protein>
<comment type="similarity">
    <text evidence="1 13 14">Belongs to the ATPase B chain family.</text>
</comment>
<keyword evidence="9 13" id="KW-0472">Membrane</keyword>
<evidence type="ECO:0000256" key="11">
    <source>
        <dbReference type="ARBA" id="ARBA00025198"/>
    </source>
</evidence>
<dbReference type="InterPro" id="IPR005864">
    <property type="entry name" value="ATP_synth_F0_bsu_bac"/>
</dbReference>
<keyword evidence="6 13" id="KW-0375">Hydrogen ion transport</keyword>
<dbReference type="AlphaFoldDB" id="A0AAW7ZBC4"/>
<evidence type="ECO:0000256" key="9">
    <source>
        <dbReference type="ARBA" id="ARBA00023136"/>
    </source>
</evidence>
<evidence type="ECO:0000256" key="1">
    <source>
        <dbReference type="ARBA" id="ARBA00005513"/>
    </source>
</evidence>
<keyword evidence="5 13" id="KW-0812">Transmembrane</keyword>
<evidence type="ECO:0000256" key="3">
    <source>
        <dbReference type="ARBA" id="ARBA00022475"/>
    </source>
</evidence>
<dbReference type="InterPro" id="IPR028987">
    <property type="entry name" value="ATP_synth_B-like_membr_sf"/>
</dbReference>
<keyword evidence="17" id="KW-1185">Reference proteome</keyword>
<evidence type="ECO:0000256" key="10">
    <source>
        <dbReference type="ARBA" id="ARBA00023310"/>
    </source>
</evidence>
<keyword evidence="7 13" id="KW-1133">Transmembrane helix</keyword>
<comment type="subunit">
    <text evidence="13">F-type ATPases have 2 components, F(1) - the catalytic core - and F(0) - the membrane proton channel. F(1) has five subunits: alpha(3), beta(3), gamma(1), delta(1), epsilon(1). F(0) has three main subunits: a(1), b(2) and c(10-14). The alpha and beta chains form an alternating ring which encloses part of the gamma chain. F(1) is attached to F(0) by a central stalk formed by the gamma and epsilon chains, while a peripheral stalk is formed by the delta and b chains.</text>
</comment>
<dbReference type="InterPro" id="IPR002146">
    <property type="entry name" value="ATP_synth_b/b'su_bac/chlpt"/>
</dbReference>
<evidence type="ECO:0000256" key="15">
    <source>
        <dbReference type="SAM" id="Coils"/>
    </source>
</evidence>
<evidence type="ECO:0000256" key="4">
    <source>
        <dbReference type="ARBA" id="ARBA00022547"/>
    </source>
</evidence>
<dbReference type="InterPro" id="IPR050059">
    <property type="entry name" value="ATP_synthase_B_chain"/>
</dbReference>
<keyword evidence="10 13" id="KW-0066">ATP synthesis</keyword>
<sequence>MTSLNFNGTLFAQMFNFLVLLVLLRVFAYKPFMNVLEKRRELIESSISAAEEDKKQAEQLRASLQADLKRSREEAADVMARATKSAEDQAQQIIEAAKTEANRVKDSALAEIQREKEKAVAELRDQVATLSILVAGKIIEQKINDDIQKDLVNKFVKEAGDLPC</sequence>
<comment type="caution">
    <text evidence="16">The sequence shown here is derived from an EMBL/GenBank/DDBJ whole genome shotgun (WGS) entry which is preliminary data.</text>
</comment>
<feature type="coiled-coil region" evidence="15">
    <location>
        <begin position="33"/>
        <end position="129"/>
    </location>
</feature>
<dbReference type="Proteomes" id="UP001172911">
    <property type="component" value="Unassembled WGS sequence"/>
</dbReference>
<reference evidence="16" key="1">
    <citation type="journal article" date="2023" name="J. Hazard. Mater.">
        <title>Anaerobic biodegradation of pyrene and benzo[a]pyrene by a new sulfate-reducing Desulforamulus aquiferis strain DSA.</title>
        <authorList>
            <person name="Zhang Z."/>
            <person name="Sun J."/>
            <person name="Gong X."/>
            <person name="Wang C."/>
            <person name="Wang H."/>
        </authorList>
    </citation>
    <scope>NUCLEOTIDE SEQUENCE</scope>
    <source>
        <strain evidence="16">DSA</strain>
    </source>
</reference>
<comment type="function">
    <text evidence="13">Component of the F(0) channel, it forms part of the peripheral stalk, linking F(1) to F(0).</text>
</comment>
<dbReference type="HAMAP" id="MF_01398">
    <property type="entry name" value="ATP_synth_b_bprime"/>
    <property type="match status" value="1"/>
</dbReference>
<dbReference type="GO" id="GO:0046961">
    <property type="term" value="F:proton-transporting ATPase activity, rotational mechanism"/>
    <property type="evidence" value="ECO:0007669"/>
    <property type="project" value="TreeGrafter"/>
</dbReference>